<dbReference type="AlphaFoldDB" id="A0A9Q0FLA2"/>
<gene>
    <name evidence="1" type="ORF">Tsubulata_039570</name>
</gene>
<organism evidence="1 2">
    <name type="scientific">Turnera subulata</name>
    <dbReference type="NCBI Taxonomy" id="218843"/>
    <lineage>
        <taxon>Eukaryota</taxon>
        <taxon>Viridiplantae</taxon>
        <taxon>Streptophyta</taxon>
        <taxon>Embryophyta</taxon>
        <taxon>Tracheophyta</taxon>
        <taxon>Spermatophyta</taxon>
        <taxon>Magnoliopsida</taxon>
        <taxon>eudicotyledons</taxon>
        <taxon>Gunneridae</taxon>
        <taxon>Pentapetalae</taxon>
        <taxon>rosids</taxon>
        <taxon>fabids</taxon>
        <taxon>Malpighiales</taxon>
        <taxon>Passifloraceae</taxon>
        <taxon>Turnera</taxon>
    </lineage>
</organism>
<proteinExistence type="predicted"/>
<sequence>MSGAFARGAHTINSMFFKPMARKSYHKKSSADSFRETMKVDAEEAKSKSRIGENDGICWVPHEGTGIFYPKGQEKVMEGIPPTAGRDVITVNWFSQNDHTCI</sequence>
<dbReference type="EMBL" id="JAKUCV010005103">
    <property type="protein sequence ID" value="KAJ4832685.1"/>
    <property type="molecule type" value="Genomic_DNA"/>
</dbReference>
<evidence type="ECO:0000313" key="1">
    <source>
        <dbReference type="EMBL" id="KAJ4832685.1"/>
    </source>
</evidence>
<keyword evidence="2" id="KW-1185">Reference proteome</keyword>
<reference evidence="1" key="1">
    <citation type="submission" date="2022-02" db="EMBL/GenBank/DDBJ databases">
        <authorList>
            <person name="Henning P.M."/>
            <person name="McCubbin A.G."/>
            <person name="Shore J.S."/>
        </authorList>
    </citation>
    <scope>NUCLEOTIDE SEQUENCE</scope>
    <source>
        <strain evidence="1">F60SS</strain>
        <tissue evidence="1">Leaves</tissue>
    </source>
</reference>
<dbReference type="Proteomes" id="UP001141552">
    <property type="component" value="Unassembled WGS sequence"/>
</dbReference>
<protein>
    <submittedName>
        <fullName evidence="1">Uncharacterized protein</fullName>
    </submittedName>
</protein>
<comment type="caution">
    <text evidence="1">The sequence shown here is derived from an EMBL/GenBank/DDBJ whole genome shotgun (WGS) entry which is preliminary data.</text>
</comment>
<dbReference type="PANTHER" id="PTHR35109:SF2">
    <property type="entry name" value="LATE EMBRYOGENESIS ABUNDANT PROTEIN"/>
    <property type="match status" value="1"/>
</dbReference>
<evidence type="ECO:0000313" key="2">
    <source>
        <dbReference type="Proteomes" id="UP001141552"/>
    </source>
</evidence>
<dbReference type="OrthoDB" id="845962at2759"/>
<dbReference type="PANTHER" id="PTHR35109">
    <property type="entry name" value="GLUTAMATE RACEMASE"/>
    <property type="match status" value="1"/>
</dbReference>
<accession>A0A9Q0FLA2</accession>
<reference evidence="1" key="2">
    <citation type="journal article" date="2023" name="Plants (Basel)">
        <title>Annotation of the Turnera subulata (Passifloraceae) Draft Genome Reveals the S-Locus Evolved after the Divergence of Turneroideae from Passifloroideae in a Stepwise Manner.</title>
        <authorList>
            <person name="Henning P.M."/>
            <person name="Roalson E.H."/>
            <person name="Mir W."/>
            <person name="McCubbin A.G."/>
            <person name="Shore J.S."/>
        </authorList>
    </citation>
    <scope>NUCLEOTIDE SEQUENCE</scope>
    <source>
        <strain evidence="1">F60SS</strain>
    </source>
</reference>
<name>A0A9Q0FLA2_9ROSI</name>